<dbReference type="AlphaFoldDB" id="A0A0E9PRZ3"/>
<name>A0A0E9PRZ3_ANGAN</name>
<reference evidence="1" key="2">
    <citation type="journal article" date="2015" name="Fish Shellfish Immunol.">
        <title>Early steps in the European eel (Anguilla anguilla)-Vibrio vulnificus interaction in the gills: Role of the RtxA13 toxin.</title>
        <authorList>
            <person name="Callol A."/>
            <person name="Pajuelo D."/>
            <person name="Ebbesson L."/>
            <person name="Teles M."/>
            <person name="MacKenzie S."/>
            <person name="Amaro C."/>
        </authorList>
    </citation>
    <scope>NUCLEOTIDE SEQUENCE</scope>
</reference>
<dbReference type="EMBL" id="GBXM01101510">
    <property type="protein sequence ID" value="JAH07067.1"/>
    <property type="molecule type" value="Transcribed_RNA"/>
</dbReference>
<accession>A0A0E9PRZ3</accession>
<evidence type="ECO:0000313" key="1">
    <source>
        <dbReference type="EMBL" id="JAH07067.1"/>
    </source>
</evidence>
<proteinExistence type="predicted"/>
<protein>
    <submittedName>
        <fullName evidence="1">Uncharacterized protein</fullName>
    </submittedName>
</protein>
<organism evidence="1">
    <name type="scientific">Anguilla anguilla</name>
    <name type="common">European freshwater eel</name>
    <name type="synonym">Muraena anguilla</name>
    <dbReference type="NCBI Taxonomy" id="7936"/>
    <lineage>
        <taxon>Eukaryota</taxon>
        <taxon>Metazoa</taxon>
        <taxon>Chordata</taxon>
        <taxon>Craniata</taxon>
        <taxon>Vertebrata</taxon>
        <taxon>Euteleostomi</taxon>
        <taxon>Actinopterygii</taxon>
        <taxon>Neopterygii</taxon>
        <taxon>Teleostei</taxon>
        <taxon>Anguilliformes</taxon>
        <taxon>Anguillidae</taxon>
        <taxon>Anguilla</taxon>
    </lineage>
</organism>
<sequence>MSQTNMRIMTSRLCVNSFYVLYEGTEMPYLWNIANFPSKINTNDRQV</sequence>
<reference evidence="1" key="1">
    <citation type="submission" date="2014-11" db="EMBL/GenBank/DDBJ databases">
        <authorList>
            <person name="Amaro Gonzalez C."/>
        </authorList>
    </citation>
    <scope>NUCLEOTIDE SEQUENCE</scope>
</reference>